<sequence>MNKLISCGLPNRLLAAALLAASVALTACGGGGGDDGSKQDSSTVVPKTPTVSAGTPSVASTPSGASAPSAASTPSAATPASGTNASGGSQSPVNNGANTAGNTDTNITPPPAVVVNSVPITVDNTLDPTIVNTPYVSVQLCAPGTQGASQCVTLDHMLLDTGSVGVRVMSSALGAALAAKLPPVTGASNDTTGTAPLAECAIFASGYTWGSMRRADVVMGGEAASNLPIQLIGDSGYSATPSDCVRHGAYSMTTEELLGANGIVGIGHLARDFPEAAQKALAATYYFCPTPSSCTAAIVPLNMQTANPVAAFKTDNNGTIIHLPALPATGQASVTGQLIFGIGTRDNNTLPASATRVAVTDRGLFTTTYAGRTMSSVVDSGSNGLFFQDATLPVLASWFAPATTQALSASMISSTGNAQSTVSFSIANSSSLFALGYAAHDNLGAPLNSMFMWGLPFFYGRSVYTALSSAQTKPYVAF</sequence>
<gene>
    <name evidence="3" type="ORF">FRZ40_16100</name>
</gene>
<protein>
    <submittedName>
        <fullName evidence="3">DUF3443 domain-containing protein</fullName>
    </submittedName>
</protein>
<keyword evidence="2" id="KW-0732">Signal</keyword>
<evidence type="ECO:0000256" key="1">
    <source>
        <dbReference type="SAM" id="MobiDB-lite"/>
    </source>
</evidence>
<feature type="compositionally biased region" description="Polar residues" evidence="1">
    <location>
        <begin position="39"/>
        <end position="58"/>
    </location>
</feature>
<dbReference type="PROSITE" id="PS51257">
    <property type="entry name" value="PROKAR_LIPOPROTEIN"/>
    <property type="match status" value="1"/>
</dbReference>
<comment type="caution">
    <text evidence="3">The sequence shown here is derived from an EMBL/GenBank/DDBJ whole genome shotgun (WGS) entry which is preliminary data.</text>
</comment>
<evidence type="ECO:0000256" key="2">
    <source>
        <dbReference type="SAM" id="SignalP"/>
    </source>
</evidence>
<dbReference type="InterPro" id="IPR021847">
    <property type="entry name" value="DUF3443"/>
</dbReference>
<name>A0A5C6VWF6_9BURK</name>
<evidence type="ECO:0000313" key="4">
    <source>
        <dbReference type="Proteomes" id="UP000321776"/>
    </source>
</evidence>
<accession>A0A5C6VWF6</accession>
<dbReference type="Pfam" id="PF11925">
    <property type="entry name" value="DUF3443"/>
    <property type="match status" value="1"/>
</dbReference>
<feature type="signal peptide" evidence="2">
    <location>
        <begin position="1"/>
        <end position="26"/>
    </location>
</feature>
<dbReference type="EMBL" id="VOQS01000001">
    <property type="protein sequence ID" value="TXC88956.1"/>
    <property type="molecule type" value="Genomic_DNA"/>
</dbReference>
<organism evidence="3 4">
    <name type="scientific">Paraburkholderia azotifigens</name>
    <dbReference type="NCBI Taxonomy" id="2057004"/>
    <lineage>
        <taxon>Bacteria</taxon>
        <taxon>Pseudomonadati</taxon>
        <taxon>Pseudomonadota</taxon>
        <taxon>Betaproteobacteria</taxon>
        <taxon>Burkholderiales</taxon>
        <taxon>Burkholderiaceae</taxon>
        <taxon>Paraburkholderia</taxon>
    </lineage>
</organism>
<dbReference type="AlphaFoldDB" id="A0A5C6VWF6"/>
<feature type="region of interest" description="Disordered" evidence="1">
    <location>
        <begin position="31"/>
        <end position="110"/>
    </location>
</feature>
<dbReference type="RefSeq" id="WP_147234687.1">
    <property type="nucleotide sequence ID" value="NZ_VOQS01000001.1"/>
</dbReference>
<proteinExistence type="predicted"/>
<evidence type="ECO:0000313" key="3">
    <source>
        <dbReference type="EMBL" id="TXC88956.1"/>
    </source>
</evidence>
<dbReference type="Proteomes" id="UP000321776">
    <property type="component" value="Unassembled WGS sequence"/>
</dbReference>
<feature type="compositionally biased region" description="Low complexity" evidence="1">
    <location>
        <begin position="59"/>
        <end position="107"/>
    </location>
</feature>
<feature type="chain" id="PRO_5022682746" evidence="2">
    <location>
        <begin position="27"/>
        <end position="478"/>
    </location>
</feature>
<reference evidence="3 4" key="1">
    <citation type="journal article" date="2018" name="Int. J. Syst. Evol. Microbiol.">
        <title>Paraburkholderia azotifigens sp. nov., a nitrogen-fixing bacterium isolated from paddy soil.</title>
        <authorList>
            <person name="Choi G.M."/>
            <person name="Im W.T."/>
        </authorList>
    </citation>
    <scope>NUCLEOTIDE SEQUENCE [LARGE SCALE GENOMIC DNA]</scope>
    <source>
        <strain evidence="3 4">NF 2-5-3</strain>
    </source>
</reference>